<dbReference type="PANTHER" id="PTHR43397:SF1">
    <property type="entry name" value="ERGOTHIONEINE BIOSYNTHESIS PROTEIN 1"/>
    <property type="match status" value="1"/>
</dbReference>
<proteinExistence type="predicted"/>
<accession>A0A3D8LGF6</accession>
<keyword evidence="2 4" id="KW-0808">Transferase</keyword>
<dbReference type="InterPro" id="IPR019257">
    <property type="entry name" value="MeTrfase_dom"/>
</dbReference>
<evidence type="ECO:0000259" key="3">
    <source>
        <dbReference type="Pfam" id="PF10017"/>
    </source>
</evidence>
<dbReference type="InterPro" id="IPR051128">
    <property type="entry name" value="EgtD_Methyltrsf_superfamily"/>
</dbReference>
<dbReference type="InterPro" id="IPR029063">
    <property type="entry name" value="SAM-dependent_MTases_sf"/>
</dbReference>
<evidence type="ECO:0000313" key="5">
    <source>
        <dbReference type="Proteomes" id="UP000256708"/>
    </source>
</evidence>
<protein>
    <submittedName>
        <fullName evidence="4">L-histidine N(Alpha)-methyltransferase</fullName>
    </submittedName>
</protein>
<sequence length="329" mass="37389">MISDNYPAGLYPLNDTLLGKFREEVLSGLHRKAKRLPSKYFYDKTGDMLFQRIMACPEYYLTNCELEIFQSKTADLAQIITSDNGTFDLIELGAGDATKSQYLLKYLSDQKASFTYMPIDISGNILSVLEKRLKDEITGLDVTCLEGEYFEMLRIAAELSGRRKIVMFLGANIGNMEPREAKEFCRDLRAHLAPGDLVLMGVDLKKHPKLIWEAYNDSAGLTSRFNLNLLHRINRELKGDFDPDQFEHYQTYDPGSGACKSHLVSLQDQIVTIGDSKIVFGRDESVFMEISQKYTLEEVDNLARETGFVPVYSCPDTKGWFVDAFWKAV</sequence>
<evidence type="ECO:0000313" key="4">
    <source>
        <dbReference type="EMBL" id="RDV16521.1"/>
    </source>
</evidence>
<dbReference type="GO" id="GO:0032259">
    <property type="term" value="P:methylation"/>
    <property type="evidence" value="ECO:0007669"/>
    <property type="project" value="UniProtKB-KW"/>
</dbReference>
<dbReference type="Gene3D" id="3.40.50.150">
    <property type="entry name" value="Vaccinia Virus protein VP39"/>
    <property type="match status" value="1"/>
</dbReference>
<dbReference type="InterPro" id="IPR017804">
    <property type="entry name" value="MeTrfase_EgtD-like"/>
</dbReference>
<dbReference type="EMBL" id="QRGR01000004">
    <property type="protein sequence ID" value="RDV16521.1"/>
    <property type="molecule type" value="Genomic_DNA"/>
</dbReference>
<dbReference type="RefSeq" id="WP_115564381.1">
    <property type="nucleotide sequence ID" value="NZ_QRGR01000004.1"/>
</dbReference>
<gene>
    <name evidence="4" type="ORF">DXT99_04825</name>
</gene>
<dbReference type="SUPFAM" id="SSF53335">
    <property type="entry name" value="S-adenosyl-L-methionine-dependent methyltransferases"/>
    <property type="match status" value="1"/>
</dbReference>
<organism evidence="4 5">
    <name type="scientific">Pontibacter diazotrophicus</name>
    <dbReference type="NCBI Taxonomy" id="1400979"/>
    <lineage>
        <taxon>Bacteria</taxon>
        <taxon>Pseudomonadati</taxon>
        <taxon>Bacteroidota</taxon>
        <taxon>Cytophagia</taxon>
        <taxon>Cytophagales</taxon>
        <taxon>Hymenobacteraceae</taxon>
        <taxon>Pontibacter</taxon>
    </lineage>
</organism>
<evidence type="ECO:0000256" key="2">
    <source>
        <dbReference type="ARBA" id="ARBA00022679"/>
    </source>
</evidence>
<keyword evidence="5" id="KW-1185">Reference proteome</keyword>
<name>A0A3D8LGF6_9BACT</name>
<comment type="caution">
    <text evidence="4">The sequence shown here is derived from an EMBL/GenBank/DDBJ whole genome shotgun (WGS) entry which is preliminary data.</text>
</comment>
<dbReference type="AlphaFoldDB" id="A0A3D8LGF6"/>
<reference evidence="5" key="1">
    <citation type="submission" date="2018-08" db="EMBL/GenBank/DDBJ databases">
        <authorList>
            <person name="Liu Z.-W."/>
            <person name="Du Z.-J."/>
        </authorList>
    </citation>
    <scope>NUCLEOTIDE SEQUENCE [LARGE SCALE GENOMIC DNA]</scope>
    <source>
        <strain evidence="5">H4X</strain>
    </source>
</reference>
<dbReference type="PANTHER" id="PTHR43397">
    <property type="entry name" value="ERGOTHIONEINE BIOSYNTHESIS PROTEIN 1"/>
    <property type="match status" value="1"/>
</dbReference>
<dbReference type="Proteomes" id="UP000256708">
    <property type="component" value="Unassembled WGS sequence"/>
</dbReference>
<dbReference type="GO" id="GO:0008168">
    <property type="term" value="F:methyltransferase activity"/>
    <property type="evidence" value="ECO:0007669"/>
    <property type="project" value="UniProtKB-KW"/>
</dbReference>
<dbReference type="OrthoDB" id="5289726at2"/>
<dbReference type="Pfam" id="PF10017">
    <property type="entry name" value="Methyltransf_33"/>
    <property type="match status" value="1"/>
</dbReference>
<dbReference type="PIRSF" id="PIRSF018005">
    <property type="entry name" value="UCP018005"/>
    <property type="match status" value="1"/>
</dbReference>
<feature type="domain" description="Histidine-specific methyltransferase SAM-dependent" evidence="3">
    <location>
        <begin position="21"/>
        <end position="327"/>
    </location>
</feature>
<evidence type="ECO:0000256" key="1">
    <source>
        <dbReference type="ARBA" id="ARBA00022603"/>
    </source>
</evidence>
<keyword evidence="1 4" id="KW-0489">Methyltransferase</keyword>